<dbReference type="EMBL" id="JAEKLZ010000176">
    <property type="protein sequence ID" value="MBW8725560.1"/>
    <property type="molecule type" value="Genomic_DNA"/>
</dbReference>
<dbReference type="Proteomes" id="UP000700706">
    <property type="component" value="Unassembled WGS sequence"/>
</dbReference>
<comment type="caution">
    <text evidence="1">The sequence shown here is derived from an EMBL/GenBank/DDBJ whole genome shotgun (WGS) entry which is preliminary data.</text>
</comment>
<accession>A0A952FLV4</accession>
<proteinExistence type="predicted"/>
<dbReference type="InterPro" id="IPR011747">
    <property type="entry name" value="CHP02241"/>
</dbReference>
<protein>
    <submittedName>
        <fullName evidence="1">Phage tail protein</fullName>
    </submittedName>
</protein>
<dbReference type="Pfam" id="PF06841">
    <property type="entry name" value="Phage_T4_gp19"/>
    <property type="match status" value="1"/>
</dbReference>
<dbReference type="GO" id="GO:0005198">
    <property type="term" value="F:structural molecule activity"/>
    <property type="evidence" value="ECO:0007669"/>
    <property type="project" value="InterPro"/>
</dbReference>
<evidence type="ECO:0000313" key="1">
    <source>
        <dbReference type="EMBL" id="MBW8725560.1"/>
    </source>
</evidence>
<gene>
    <name evidence="1" type="ORF">JF625_10445</name>
</gene>
<evidence type="ECO:0000313" key="2">
    <source>
        <dbReference type="Proteomes" id="UP000700706"/>
    </source>
</evidence>
<dbReference type="AlphaFoldDB" id="A0A952FLV4"/>
<dbReference type="InterPro" id="IPR010667">
    <property type="entry name" value="Phage_T4_Gp19"/>
</dbReference>
<dbReference type="NCBIfam" id="TIGR02241">
    <property type="entry name" value="conserved hypothetical phage tail region protein"/>
    <property type="match status" value="1"/>
</dbReference>
<sequence>MPDDQTQGQPRVGALIDPYRNYNFLLRIQGIAEARFTECRGLAVQIEPIRYRESGAGQVVRALTGQTTYQNVTLGYGLTSSLDLWNWMMASARGTVMRLQASVVMLDSNGATEGMRWDLTNAWPCAWRGAPLDAMGRTVAIEEMELAYDTLDRR</sequence>
<organism evidence="1 2">
    <name type="scientific">Inquilinus limosus</name>
    <dbReference type="NCBI Taxonomy" id="171674"/>
    <lineage>
        <taxon>Bacteria</taxon>
        <taxon>Pseudomonadati</taxon>
        <taxon>Pseudomonadota</taxon>
        <taxon>Alphaproteobacteria</taxon>
        <taxon>Rhodospirillales</taxon>
        <taxon>Rhodospirillaceae</taxon>
        <taxon>Inquilinus</taxon>
    </lineage>
</organism>
<name>A0A952FLV4_9PROT</name>
<reference evidence="1" key="1">
    <citation type="submission" date="2020-06" db="EMBL/GenBank/DDBJ databases">
        <title>Stable isotope informed genome-resolved metagenomics uncovers potential trophic interactions in rhizosphere soil.</title>
        <authorList>
            <person name="Starr E.P."/>
            <person name="Shi S."/>
            <person name="Blazewicz S.J."/>
            <person name="Koch B.J."/>
            <person name="Probst A.J."/>
            <person name="Hungate B.A."/>
            <person name="Pett-Ridge J."/>
            <person name="Firestone M.K."/>
            <person name="Banfield J.F."/>
        </authorList>
    </citation>
    <scope>NUCLEOTIDE SEQUENCE</scope>
    <source>
        <strain evidence="1">YM_69_17</strain>
    </source>
</reference>
<dbReference type="PANTHER" id="PTHR38009">
    <property type="entry name" value="CONSERVED HYPOTHETICAL PHAGE TAIL PROTEIN"/>
    <property type="match status" value="1"/>
</dbReference>
<dbReference type="PANTHER" id="PTHR38009:SF1">
    <property type="entry name" value="CONSERVED HYPOTHETICAL PHAGE TAIL PROTEIN"/>
    <property type="match status" value="1"/>
</dbReference>